<evidence type="ECO:0000313" key="3">
    <source>
        <dbReference type="Proteomes" id="UP000640274"/>
    </source>
</evidence>
<dbReference type="AlphaFoldDB" id="A0A934J379"/>
<dbReference type="Proteomes" id="UP000640274">
    <property type="component" value="Unassembled WGS sequence"/>
</dbReference>
<proteinExistence type="predicted"/>
<protein>
    <submittedName>
        <fullName evidence="2">Uncharacterized protein</fullName>
    </submittedName>
</protein>
<comment type="caution">
    <text evidence="2">The sequence shown here is derived from an EMBL/GenBank/DDBJ whole genome shotgun (WGS) entry which is preliminary data.</text>
</comment>
<organism evidence="2 3">
    <name type="scientific">Paenibacillus roseus</name>
    <dbReference type="NCBI Taxonomy" id="2798579"/>
    <lineage>
        <taxon>Bacteria</taxon>
        <taxon>Bacillati</taxon>
        <taxon>Bacillota</taxon>
        <taxon>Bacilli</taxon>
        <taxon>Bacillales</taxon>
        <taxon>Paenibacillaceae</taxon>
        <taxon>Paenibacillus</taxon>
    </lineage>
</organism>
<keyword evidence="1" id="KW-0732">Signal</keyword>
<accession>A0A934J379</accession>
<gene>
    <name evidence="2" type="ORF">JFN88_22205</name>
</gene>
<evidence type="ECO:0000313" key="2">
    <source>
        <dbReference type="EMBL" id="MBJ6363932.1"/>
    </source>
</evidence>
<feature type="chain" id="PRO_5037945010" evidence="1">
    <location>
        <begin position="28"/>
        <end position="265"/>
    </location>
</feature>
<dbReference type="RefSeq" id="WP_199021526.1">
    <property type="nucleotide sequence ID" value="NZ_JAELUP010000107.1"/>
</dbReference>
<reference evidence="2" key="1">
    <citation type="submission" date="2020-12" db="EMBL/GenBank/DDBJ databases">
        <authorList>
            <person name="Huq M.A."/>
        </authorList>
    </citation>
    <scope>NUCLEOTIDE SEQUENCE</scope>
    <source>
        <strain evidence="2">MAHUQ-46</strain>
    </source>
</reference>
<evidence type="ECO:0000256" key="1">
    <source>
        <dbReference type="SAM" id="SignalP"/>
    </source>
</evidence>
<sequence length="265" mass="29516">MLSSWKRTAVSLLIASVCFASIPIIVAAEANNEPKPIFSVQPSESDLEILNSQPKEPEPTAWFVDNNGVASSTPVISKEELNGEITYSSSGEVITPSFVEDYGTYIYSYSWQHYVQNSELTDPYRFFYGLVSLENRTGSNQQLKYSQTNSVSNTWNVSGKVDIETEFRVAMLAKLKANIGSSVSKSWTQQSSSTIESTMTVRPGYIGELSRYKQGAYSGGSGVWKKYKIVKSTGEATDLGFYYETGTAWGICENIDRWRQVEIKL</sequence>
<keyword evidence="3" id="KW-1185">Reference proteome</keyword>
<feature type="signal peptide" evidence="1">
    <location>
        <begin position="1"/>
        <end position="27"/>
    </location>
</feature>
<dbReference type="EMBL" id="JAELUP010000107">
    <property type="protein sequence ID" value="MBJ6363932.1"/>
    <property type="molecule type" value="Genomic_DNA"/>
</dbReference>
<name>A0A934J379_9BACL</name>